<dbReference type="EMBL" id="FN563149">
    <property type="protein sequence ID" value="CBH50415.1"/>
    <property type="molecule type" value="Genomic_DNA"/>
</dbReference>
<keyword evidence="2" id="KW-0472">Membrane</keyword>
<protein>
    <submittedName>
        <fullName evidence="3">Membrane protein</fullName>
    </submittedName>
</protein>
<gene>
    <name evidence="3" type="ordered locus">REQ_44530</name>
</gene>
<feature type="region of interest" description="Disordered" evidence="1">
    <location>
        <begin position="361"/>
        <end position="394"/>
    </location>
</feature>
<dbReference type="KEGG" id="req:REQ_44530"/>
<organism evidence="3">
    <name type="scientific">Rhodococcus hoagii (strain 103S)</name>
    <name type="common">Rhodococcus equi</name>
    <dbReference type="NCBI Taxonomy" id="685727"/>
    <lineage>
        <taxon>Bacteria</taxon>
        <taxon>Bacillati</taxon>
        <taxon>Actinomycetota</taxon>
        <taxon>Actinomycetes</taxon>
        <taxon>Mycobacteriales</taxon>
        <taxon>Nocardiaceae</taxon>
        <taxon>Prescottella</taxon>
    </lineage>
</organism>
<feature type="transmembrane region" description="Helical" evidence="2">
    <location>
        <begin position="12"/>
        <end position="36"/>
    </location>
</feature>
<evidence type="ECO:0000256" key="2">
    <source>
        <dbReference type="SAM" id="Phobius"/>
    </source>
</evidence>
<feature type="region of interest" description="Disordered" evidence="1">
    <location>
        <begin position="41"/>
        <end position="60"/>
    </location>
</feature>
<accession>A0A3S5YCS5</accession>
<name>A0A3S5YCS5_RHOH1</name>
<reference evidence="3" key="1">
    <citation type="journal article" date="2010" name="PLoS Genet.">
        <title>The genome of a pathogenic rhodococcus: cooptive virulence underpinned by key gene acquisitions.</title>
        <authorList>
            <person name="Letek M."/>
            <person name="Gonzalez P."/>
            <person name="Macarthur I."/>
            <person name="Rodriguez H."/>
            <person name="Freeman T.C."/>
            <person name="Valero-Rello A."/>
            <person name="Blanco M."/>
            <person name="Buckley T."/>
            <person name="Cherevach I."/>
            <person name="Fahey R."/>
            <person name="Hapeshi A."/>
            <person name="Holdstock J."/>
            <person name="Leadon D."/>
            <person name="Navas J."/>
            <person name="Ocampo A."/>
            <person name="Quail M.A."/>
            <person name="Sanders M."/>
            <person name="Scortti M.M."/>
            <person name="Prescott J.F."/>
            <person name="Fogarty U."/>
            <person name="Meijer W.G."/>
            <person name="Parkhill J."/>
            <person name="Bentley S.D."/>
            <person name="Vazquez-Boland J.A."/>
        </authorList>
    </citation>
    <scope>NUCLEOTIDE SEQUENCE [LARGE SCALE GENOMIC DNA]</scope>
    <source>
        <strain evidence="3 4">103S</strain>
    </source>
</reference>
<feature type="compositionally biased region" description="Polar residues" evidence="1">
    <location>
        <begin position="285"/>
        <end position="294"/>
    </location>
</feature>
<keyword evidence="2" id="KW-0812">Transmembrane</keyword>
<proteinExistence type="predicted"/>
<keyword evidence="2" id="KW-1133">Transmembrane helix</keyword>
<sequence length="459" mass="47614">MGDDNEAGTSRAVAAWTFGLSLVSVVAVGVVVAGFLHSPEPELTTALPTTTPPTTEPERPEYSYITPSVTYPTQIPGCDVVERPGESEWTAFVVDRDSGYDNPDYPWFSGPKAGAMSRALRDALPGGVEVAFASPERSLIFQPIMSEVAPEDGAPDYDGNTNADATLSRGGKNGSLSVAVRLSTDAIPACVAGYLDARRTLADGTVVDVLDTWSETNGVRTLSRSASAYAPDGTRVSAYATDAAVADSGQANSGTVPLTVDELVVLVTAPGLRVTAPVPPGSATPPASCSSPVEQRSGPDIDRATAERFGTMLAAVPLDGLTLDRPLGALQPARLGGDAVCQSVRVTTPGRESTLDVAIAGGQELPSTDAPPEASSERSRTTVRQLPDGSVVEQSEHDYTSMGLHPGSETRATTQRVVTVTRPSGTLVRASSEADSPSVPVSFEQLDAIALVPGIEVPR</sequence>
<dbReference type="AlphaFoldDB" id="A0A3S5YCS5"/>
<dbReference type="RefSeq" id="WP_013417488.1">
    <property type="nucleotide sequence ID" value="NC_014659.1"/>
</dbReference>
<evidence type="ECO:0000313" key="3">
    <source>
        <dbReference type="EMBL" id="CBH50415.1"/>
    </source>
</evidence>
<feature type="region of interest" description="Disordered" evidence="1">
    <location>
        <begin position="277"/>
        <end position="298"/>
    </location>
</feature>
<evidence type="ECO:0000313" key="4">
    <source>
        <dbReference type="Proteomes" id="UP000006892"/>
    </source>
</evidence>
<evidence type="ECO:0000256" key="1">
    <source>
        <dbReference type="SAM" id="MobiDB-lite"/>
    </source>
</evidence>
<dbReference type="Proteomes" id="UP001154400">
    <property type="component" value="Chromosome"/>
</dbReference>